<name>A0ABM1ZP55_AEDAL</name>
<feature type="domain" description="Integrase catalytic" evidence="4">
    <location>
        <begin position="1475"/>
        <end position="1668"/>
    </location>
</feature>
<dbReference type="Gene3D" id="1.10.340.70">
    <property type="match status" value="1"/>
</dbReference>
<dbReference type="Pfam" id="PF05380">
    <property type="entry name" value="Peptidase_A17"/>
    <property type="match status" value="1"/>
</dbReference>
<keyword evidence="1" id="KW-0479">Metal-binding</keyword>
<keyword evidence="6" id="KW-1185">Reference proteome</keyword>
<dbReference type="Gene3D" id="4.10.60.10">
    <property type="entry name" value="Zinc finger, CCHC-type"/>
    <property type="match status" value="1"/>
</dbReference>
<dbReference type="Pfam" id="PF17921">
    <property type="entry name" value="Integrase_H2C2"/>
    <property type="match status" value="1"/>
</dbReference>
<keyword evidence="1" id="KW-0862">Zinc</keyword>
<dbReference type="Gene3D" id="3.30.420.10">
    <property type="entry name" value="Ribonuclease H-like superfamily/Ribonuclease H"/>
    <property type="match status" value="1"/>
</dbReference>
<evidence type="ECO:0000256" key="1">
    <source>
        <dbReference type="PROSITE-ProRule" id="PRU00047"/>
    </source>
</evidence>
<dbReference type="Gene3D" id="3.30.70.270">
    <property type="match status" value="1"/>
</dbReference>
<evidence type="ECO:0000256" key="2">
    <source>
        <dbReference type="SAM" id="MobiDB-lite"/>
    </source>
</evidence>
<dbReference type="InterPro" id="IPR001878">
    <property type="entry name" value="Znf_CCHC"/>
</dbReference>
<dbReference type="SUPFAM" id="SSF53098">
    <property type="entry name" value="Ribonuclease H-like"/>
    <property type="match status" value="1"/>
</dbReference>
<feature type="region of interest" description="Disordered" evidence="2">
    <location>
        <begin position="336"/>
        <end position="364"/>
    </location>
</feature>
<keyword evidence="1" id="KW-0863">Zinc-finger</keyword>
<dbReference type="CDD" id="cd01644">
    <property type="entry name" value="RT_pepA17"/>
    <property type="match status" value="1"/>
</dbReference>
<dbReference type="InterPro" id="IPR040676">
    <property type="entry name" value="DUF5641"/>
</dbReference>
<evidence type="ECO:0000313" key="6">
    <source>
        <dbReference type="Proteomes" id="UP000069940"/>
    </source>
</evidence>
<dbReference type="EnsemblMetazoa" id="AALFPA23_020330.R30003">
    <property type="protein sequence ID" value="AALFPA23_020330.P30003"/>
    <property type="gene ID" value="AALFPA23_020330"/>
</dbReference>
<feature type="compositionally biased region" description="Polar residues" evidence="2">
    <location>
        <begin position="443"/>
        <end position="454"/>
    </location>
</feature>
<dbReference type="InterPro" id="IPR005312">
    <property type="entry name" value="DUF1759"/>
</dbReference>
<proteinExistence type="predicted"/>
<feature type="compositionally biased region" description="Basic and acidic residues" evidence="2">
    <location>
        <begin position="1"/>
        <end position="11"/>
    </location>
</feature>
<reference evidence="6" key="1">
    <citation type="journal article" date="2015" name="Proc. Natl. Acad. Sci. U.S.A.">
        <title>Genome sequence of the Asian Tiger mosquito, Aedes albopictus, reveals insights into its biology, genetics, and evolution.</title>
        <authorList>
            <person name="Chen X.G."/>
            <person name="Jiang X."/>
            <person name="Gu J."/>
            <person name="Xu M."/>
            <person name="Wu Y."/>
            <person name="Deng Y."/>
            <person name="Zhang C."/>
            <person name="Bonizzoni M."/>
            <person name="Dermauw W."/>
            <person name="Vontas J."/>
            <person name="Armbruster P."/>
            <person name="Huang X."/>
            <person name="Yang Y."/>
            <person name="Zhang H."/>
            <person name="He W."/>
            <person name="Peng H."/>
            <person name="Liu Y."/>
            <person name="Wu K."/>
            <person name="Chen J."/>
            <person name="Lirakis M."/>
            <person name="Topalis P."/>
            <person name="Van Leeuwen T."/>
            <person name="Hall A.B."/>
            <person name="Jiang X."/>
            <person name="Thorpe C."/>
            <person name="Mueller R.L."/>
            <person name="Sun C."/>
            <person name="Waterhouse R.M."/>
            <person name="Yan G."/>
            <person name="Tu Z.J."/>
            <person name="Fang X."/>
            <person name="James A.A."/>
        </authorList>
    </citation>
    <scope>NUCLEOTIDE SEQUENCE [LARGE SCALE GENOMIC DNA]</scope>
    <source>
        <strain evidence="6">Foshan</strain>
    </source>
</reference>
<dbReference type="CDD" id="cd00303">
    <property type="entry name" value="retropepsin_like"/>
    <property type="match status" value="1"/>
</dbReference>
<dbReference type="SUPFAM" id="SSF56672">
    <property type="entry name" value="DNA/RNA polymerases"/>
    <property type="match status" value="1"/>
</dbReference>
<feature type="region of interest" description="Disordered" evidence="2">
    <location>
        <begin position="1"/>
        <end position="21"/>
    </location>
</feature>
<dbReference type="Pfam" id="PF18701">
    <property type="entry name" value="DUF5641"/>
    <property type="match status" value="1"/>
</dbReference>
<evidence type="ECO:0000259" key="4">
    <source>
        <dbReference type="PROSITE" id="PS50994"/>
    </source>
</evidence>
<evidence type="ECO:0000313" key="5">
    <source>
        <dbReference type="EnsemblMetazoa" id="AALFPA23_020330.P30003"/>
    </source>
</evidence>
<dbReference type="InterPro" id="IPR012337">
    <property type="entry name" value="RNaseH-like_sf"/>
</dbReference>
<feature type="compositionally biased region" description="Polar residues" evidence="2">
    <location>
        <begin position="12"/>
        <end position="21"/>
    </location>
</feature>
<evidence type="ECO:0000259" key="3">
    <source>
        <dbReference type="PROSITE" id="PS50158"/>
    </source>
</evidence>
<dbReference type="Gene3D" id="2.40.70.10">
    <property type="entry name" value="Acid Proteases"/>
    <property type="match status" value="1"/>
</dbReference>
<dbReference type="InterPro" id="IPR041588">
    <property type="entry name" value="Integrase_H2C2"/>
</dbReference>
<dbReference type="InterPro" id="IPR043502">
    <property type="entry name" value="DNA/RNA_pol_sf"/>
</dbReference>
<dbReference type="PROSITE" id="PS50158">
    <property type="entry name" value="ZF_CCHC"/>
    <property type="match status" value="1"/>
</dbReference>
<dbReference type="PANTHER" id="PTHR47331">
    <property type="entry name" value="PHD-TYPE DOMAIN-CONTAINING PROTEIN"/>
    <property type="match status" value="1"/>
</dbReference>
<dbReference type="InterPro" id="IPR008042">
    <property type="entry name" value="Retrotrans_Pao"/>
</dbReference>
<dbReference type="Pfam" id="PF03564">
    <property type="entry name" value="DUF1759"/>
    <property type="match status" value="1"/>
</dbReference>
<accession>A0ABM1ZP55</accession>
<dbReference type="InterPro" id="IPR043128">
    <property type="entry name" value="Rev_trsase/Diguanyl_cyclase"/>
</dbReference>
<organism evidence="5 6">
    <name type="scientific">Aedes albopictus</name>
    <name type="common">Asian tiger mosquito</name>
    <name type="synonym">Stegomyia albopicta</name>
    <dbReference type="NCBI Taxonomy" id="7160"/>
    <lineage>
        <taxon>Eukaryota</taxon>
        <taxon>Metazoa</taxon>
        <taxon>Ecdysozoa</taxon>
        <taxon>Arthropoda</taxon>
        <taxon>Hexapoda</taxon>
        <taxon>Insecta</taxon>
        <taxon>Pterygota</taxon>
        <taxon>Neoptera</taxon>
        <taxon>Endopterygota</taxon>
        <taxon>Diptera</taxon>
        <taxon>Nematocera</taxon>
        <taxon>Culicoidea</taxon>
        <taxon>Culicidae</taxon>
        <taxon>Culicinae</taxon>
        <taxon>Aedini</taxon>
        <taxon>Aedes</taxon>
        <taxon>Stegomyia</taxon>
    </lineage>
</organism>
<evidence type="ECO:0008006" key="7">
    <source>
        <dbReference type="Google" id="ProtNLM"/>
    </source>
</evidence>
<dbReference type="RefSeq" id="XP_062714875.1">
    <property type="nucleotide sequence ID" value="XM_062858891.1"/>
</dbReference>
<feature type="region of interest" description="Disordered" evidence="2">
    <location>
        <begin position="434"/>
        <end position="486"/>
    </location>
</feature>
<dbReference type="SUPFAM" id="SSF57756">
    <property type="entry name" value="Retrovirus zinc finger-like domains"/>
    <property type="match status" value="1"/>
</dbReference>
<protein>
    <recommendedName>
        <fullName evidence="7">Endonuclease</fullName>
    </recommendedName>
</protein>
<dbReference type="SMART" id="SM00343">
    <property type="entry name" value="ZnF_C2HC"/>
    <property type="match status" value="1"/>
</dbReference>
<dbReference type="InterPro" id="IPR001584">
    <property type="entry name" value="Integrase_cat-core"/>
</dbReference>
<dbReference type="InterPro" id="IPR021109">
    <property type="entry name" value="Peptidase_aspartic_dom_sf"/>
</dbReference>
<dbReference type="GeneID" id="134291310"/>
<dbReference type="InterPro" id="IPR036875">
    <property type="entry name" value="Znf_CCHC_sf"/>
</dbReference>
<reference evidence="5" key="2">
    <citation type="submission" date="2025-05" db="UniProtKB">
        <authorList>
            <consortium name="EnsemblMetazoa"/>
        </authorList>
    </citation>
    <scope>IDENTIFICATION</scope>
    <source>
        <strain evidence="5">Foshan</strain>
    </source>
</reference>
<feature type="domain" description="CCHC-type" evidence="3">
    <location>
        <begin position="407"/>
        <end position="422"/>
    </location>
</feature>
<dbReference type="InterPro" id="IPR036397">
    <property type="entry name" value="RNaseH_sf"/>
</dbReference>
<dbReference type="PANTHER" id="PTHR47331:SF1">
    <property type="entry name" value="GAG-LIKE PROTEIN"/>
    <property type="match status" value="1"/>
</dbReference>
<dbReference type="Gene3D" id="3.10.10.10">
    <property type="entry name" value="HIV Type 1 Reverse Transcriptase, subunit A, domain 1"/>
    <property type="match status" value="1"/>
</dbReference>
<dbReference type="Proteomes" id="UP000069940">
    <property type="component" value="Unassembled WGS sequence"/>
</dbReference>
<dbReference type="PROSITE" id="PS50994">
    <property type="entry name" value="INTEGRASE"/>
    <property type="match status" value="1"/>
</dbReference>
<sequence length="1787" mass="202643">MPLEHSPKKTTNDPTNGTVNDQANDVVNFRMQQNASDQHQTEIAADTTTMTRIKSLSRQRHHVLNKVFRIKESLDRQLGLPDLEVLLCNLQSAYAEFAGFHSQIVAVIPDEAMEQEEETYVRFEALYNVTFAGVKKRIMNQHVQPAPQVVIHQQPLKAPIPTFDGDYANWPKFKAMFQDAIALSRDTDAVKLYHLDKALVGAAQGILDTKTLNEGNYAHAWRILIDRYENQRMIVETHIRGLLSLKKMTSQSSKELQRLVDECTKHVESLEYQNQQLLGVSELVVVYLLTSALDDSTRLQWEQSLASSTDLPAYEETVNFLKSQCKVLERWEAARSTTTTKTNSEPKQPTTKPKLASQQVHAAATSNQETKDKCDFCGGFHWNYQCNKLNALSASDRMEKVKAAGICFNCLRKGHQVKNCPSPKSCQKCQRRHHTQLHDDDTNVTPESKSTAASTIPEDHLEQTGESVSSASKPIPTSEHPVSTSCSCQNAQSPKTVLLLTAVILVSDETGQQQKCRVLLDSGSQVNFISEKMANSLGIRRQPAGVPIAGINNIRTTARDKIEVRIHSRCSEYHTRLECLVIPKVTGTIPAKSIDTTNWNIPAGIQLADPTFFRADSIDMLIGAELFFKILKPGHIIIEERLPELRESHLGWLVAGAIQADPSSDNVRYSQVASIEDVADSIHKFWEVEEVPNATSMSSDEQQCEEHFVSTYYREPNGRFVVRLPIKSNVNELESCRSLALKRFYMLENRLQRNPELKAQYVRFINEYHELGHCRVIDEKDDDASQNTYYLPHHAVLRPSSSTTKCRVVFDASAKSAEDHLSLNDVLLVGPVVQSELYDILLRARMHRYVFSADIAKMYRQVRMHPDDTRFLRIFWRDDPTKPLTVLELTTVTYGTASAPFQATRCLNQLADDERQEFPLAADIVTKDCYVDDILSGADTLEEAIESQCQLKDMLCKGGFPIHKWCSNSPELLERIPEAEREHTTNIEDNDINQVIKILGLLWDPSTDELLPAGIPRSANEDNRPATKRIIYSEVAKLFDPLGLFAPTIVLAKLLVQQLWRTQKGWDDPLDDNTNQQWIKLRQSLPLLREFPIPRQVTVNEAISFELHGFADASNVAFGACIYIRSIQSDGSATSRLLTSKSKVAPLREVSIPRKELCAALLLARLLVRVLSAIPTNFQRVMLWSDSEIVLAWLKKHPGQLEVFVRNRVAEIQRLTEGHPWNYIRSSSNPADIVSRGQSPVELVTSALWWDGPTFLEAPVLNIEAPEEIPDSELPEMKPNTVVTMVSFQEQYPELTKYSSFRTLQRVIAWVLRFKNNSRKRISERVLDRHLTVSELRQSLLVILRVVQQVELGDEIRRIESNVACKRLQELHPTFEDNLLRVGGRLTQSRLPEAAKHQIILPNKNPVTESLIRALHEEHLHVGPAGLLSALRQRFWLLNARSTVRKVTRSCVKCFRTNPSDVSQLMGELPKQRVTPSPPFSVTGVDYAGPMLVKQGSYRPKVVKSYIAVFVCMSTKAVHLELVSDLTTDAFIAALQRFVSRRGIVLEMHSDNATNFHGAQHELHHLYELFQKEHEVDRIVRYCQTKEIEWQFIPPDAPEFGGLWEAAVKSTKNHLKRVIGNVTLTFEEMVTTLCEIEAILNSRPLFAVYNDPADPEVITPSHYLIGRPMTAIPEPTYTDVKINRLSRWQHVQLMREHFWRAWSRDYLSSLQPRKKNKMEVANLRSGMIVLIHDKNQPPLHWKLGRVTAVYPGPDGLVRAVDVFSEGSTFRRALTKLSILPIEDNKAN</sequence>